<evidence type="ECO:0000256" key="1">
    <source>
        <dbReference type="SAM" id="Phobius"/>
    </source>
</evidence>
<dbReference type="Proteomes" id="UP000245468">
    <property type="component" value="Chromosome"/>
</dbReference>
<proteinExistence type="predicted"/>
<dbReference type="KEGG" id="psez:HME7025_00342"/>
<dbReference type="OrthoDB" id="140980at2"/>
<evidence type="ECO:0000313" key="2">
    <source>
        <dbReference type="EMBL" id="AWL08216.1"/>
    </source>
</evidence>
<feature type="transmembrane region" description="Helical" evidence="1">
    <location>
        <begin position="306"/>
        <end position="327"/>
    </location>
</feature>
<evidence type="ECO:0008006" key="4">
    <source>
        <dbReference type="Google" id="ProtNLM"/>
    </source>
</evidence>
<sequence>MAGHSHFSPANVEEHFEFTSEGKKRVIYAFIAGVVALVLGIYLLSKGEAGGHEVANAGHEAVKAGHEAASEHLSGGAVSHQPAAEEHYDWTNRIWANVWLNAVFFTGIAIIGMFFVSLQYLTKSGWSSVMKRVPEAFPKFLYITLPILLLVFFFKGDAIFHWMHHGVTEVGNENYDKIIAGKSGYLNKTFFLVRLVGFFALWIGLWLVLRKKSLEEDLIGGTDLFTQLVRISTAFIVIFGASSSMFAWDWVMSIDTHWFSTMFGWYMFSSWHVTGLAVITLTILLLKDKGYMAYVNENHLHDLGKLMFAFSIFWTYVWFEQFLLIYYANMPEEIIYFLERWEGHNKIYKTSEILMVFLNFFFPFLVLMTRDAKRTRIFLKIAAFFIIVGHYIDFYQMIMPGVLGGHAGYGLVEFGMVTVFASAFIYIISDELTKASLIAKNHPFLPEAVHHDI</sequence>
<gene>
    <name evidence="2" type="ORF">HME7025_00342</name>
</gene>
<dbReference type="AlphaFoldDB" id="A0A2S2DS68"/>
<reference evidence="3" key="1">
    <citation type="submission" date="2018-05" db="EMBL/GenBank/DDBJ databases">
        <title>Pseudarcicella sp. HME7025 Genome sequencing and assembly.</title>
        <authorList>
            <person name="Kim H."/>
            <person name="Kang H."/>
            <person name="Joh K."/>
        </authorList>
    </citation>
    <scope>NUCLEOTIDE SEQUENCE [LARGE SCALE GENOMIC DNA]</scope>
    <source>
        <strain evidence="3">HME7025</strain>
    </source>
</reference>
<evidence type="ECO:0000313" key="3">
    <source>
        <dbReference type="Proteomes" id="UP000245468"/>
    </source>
</evidence>
<keyword evidence="3" id="KW-1185">Reference proteome</keyword>
<dbReference type="PANTHER" id="PTHR43044">
    <property type="match status" value="1"/>
</dbReference>
<feature type="transmembrane region" description="Helical" evidence="1">
    <location>
        <begin position="191"/>
        <end position="209"/>
    </location>
</feature>
<feature type="transmembrane region" description="Helical" evidence="1">
    <location>
        <begin position="229"/>
        <end position="251"/>
    </location>
</feature>
<accession>A0A2S2DS68</accession>
<organism evidence="2 3">
    <name type="scientific">Aquirufa nivalisilvae</name>
    <dbReference type="NCBI Taxonomy" id="2516557"/>
    <lineage>
        <taxon>Bacteria</taxon>
        <taxon>Pseudomonadati</taxon>
        <taxon>Bacteroidota</taxon>
        <taxon>Cytophagia</taxon>
        <taxon>Cytophagales</taxon>
        <taxon>Flectobacillaceae</taxon>
        <taxon>Aquirufa</taxon>
    </lineage>
</organism>
<keyword evidence="1" id="KW-0812">Transmembrane</keyword>
<feature type="transmembrane region" description="Helical" evidence="1">
    <location>
        <begin position="98"/>
        <end position="120"/>
    </location>
</feature>
<keyword evidence="1" id="KW-0472">Membrane</keyword>
<dbReference type="EMBL" id="CP029346">
    <property type="protein sequence ID" value="AWL08216.1"/>
    <property type="molecule type" value="Genomic_DNA"/>
</dbReference>
<feature type="transmembrane region" description="Helical" evidence="1">
    <location>
        <begin position="140"/>
        <end position="163"/>
    </location>
</feature>
<dbReference type="PANTHER" id="PTHR43044:SF1">
    <property type="entry name" value="QUINOL:CYTOCHROME C OXIDOREDUCTASE QUINONE-BINDING SUBUNIT 2"/>
    <property type="match status" value="1"/>
</dbReference>
<feature type="transmembrane region" description="Helical" evidence="1">
    <location>
        <begin position="347"/>
        <end position="365"/>
    </location>
</feature>
<feature type="transmembrane region" description="Helical" evidence="1">
    <location>
        <begin position="26"/>
        <end position="44"/>
    </location>
</feature>
<name>A0A2S2DS68_9BACT</name>
<feature type="transmembrane region" description="Helical" evidence="1">
    <location>
        <begin position="407"/>
        <end position="428"/>
    </location>
</feature>
<protein>
    <recommendedName>
        <fullName evidence="4">Quinol:cytochrome C oxidoreductase</fullName>
    </recommendedName>
</protein>
<dbReference type="RefSeq" id="WP_109321980.1">
    <property type="nucleotide sequence ID" value="NZ_CP029346.1"/>
</dbReference>
<feature type="transmembrane region" description="Helical" evidence="1">
    <location>
        <begin position="263"/>
        <end position="286"/>
    </location>
</feature>
<feature type="transmembrane region" description="Helical" evidence="1">
    <location>
        <begin position="377"/>
        <end position="395"/>
    </location>
</feature>
<keyword evidence="1" id="KW-1133">Transmembrane helix</keyword>